<organism evidence="2 3">
    <name type="scientific">Pararge aegeria aegeria</name>
    <dbReference type="NCBI Taxonomy" id="348720"/>
    <lineage>
        <taxon>Eukaryota</taxon>
        <taxon>Metazoa</taxon>
        <taxon>Ecdysozoa</taxon>
        <taxon>Arthropoda</taxon>
        <taxon>Hexapoda</taxon>
        <taxon>Insecta</taxon>
        <taxon>Pterygota</taxon>
        <taxon>Neoptera</taxon>
        <taxon>Endopterygota</taxon>
        <taxon>Lepidoptera</taxon>
        <taxon>Glossata</taxon>
        <taxon>Ditrysia</taxon>
        <taxon>Papilionoidea</taxon>
        <taxon>Nymphalidae</taxon>
        <taxon>Satyrinae</taxon>
        <taxon>Satyrini</taxon>
        <taxon>Parargina</taxon>
        <taxon>Pararge</taxon>
    </lineage>
</organism>
<comment type="caution">
    <text evidence="2">The sequence shown here is derived from an EMBL/GenBank/DDBJ whole genome shotgun (WGS) entry which is preliminary data.</text>
</comment>
<keyword evidence="3" id="KW-1185">Reference proteome</keyword>
<evidence type="ECO:0000256" key="1">
    <source>
        <dbReference type="SAM" id="MobiDB-lite"/>
    </source>
</evidence>
<protein>
    <submittedName>
        <fullName evidence="2">Jg13815 protein</fullName>
    </submittedName>
</protein>
<name>A0A8S4S510_9NEOP</name>
<dbReference type="EMBL" id="CAKXAJ010026031">
    <property type="protein sequence ID" value="CAH2251908.1"/>
    <property type="molecule type" value="Genomic_DNA"/>
</dbReference>
<dbReference type="Proteomes" id="UP000838756">
    <property type="component" value="Unassembled WGS sequence"/>
</dbReference>
<dbReference type="AlphaFoldDB" id="A0A8S4S510"/>
<evidence type="ECO:0000313" key="2">
    <source>
        <dbReference type="EMBL" id="CAH2251908.1"/>
    </source>
</evidence>
<proteinExistence type="predicted"/>
<feature type="region of interest" description="Disordered" evidence="1">
    <location>
        <begin position="50"/>
        <end position="76"/>
    </location>
</feature>
<accession>A0A8S4S510</accession>
<reference evidence="2" key="1">
    <citation type="submission" date="2022-03" db="EMBL/GenBank/DDBJ databases">
        <authorList>
            <person name="Lindestad O."/>
        </authorList>
    </citation>
    <scope>NUCLEOTIDE SEQUENCE</scope>
</reference>
<evidence type="ECO:0000313" key="3">
    <source>
        <dbReference type="Proteomes" id="UP000838756"/>
    </source>
</evidence>
<sequence>MLTIAVPVVIAWFHDAGGIDEGWMVRIAGSAPLPHASHDLDTPYTAVNAMPSAHLSPERRSSAHWPPSAEPLTRLH</sequence>
<gene>
    <name evidence="2" type="primary">jg13815</name>
    <name evidence="2" type="ORF">PAEG_LOCUS22320</name>
</gene>